<sequence>MKALIISADNFEDTELFYPLHRLKEEDIAAEVASMKEGQITGKHGYSIHVDLTLAEVKPEEFDMLVLPGEERLREYGLMRKRLRSQDIFSMRTSLWGLYATEFRY</sequence>
<organism evidence="2 3">
    <name type="scientific">Candidatus Methanoperedens nitratireducens</name>
    <dbReference type="NCBI Taxonomy" id="1392998"/>
    <lineage>
        <taxon>Archaea</taxon>
        <taxon>Methanobacteriati</taxon>
        <taxon>Methanobacteriota</taxon>
        <taxon>Stenosarchaea group</taxon>
        <taxon>Methanomicrobia</taxon>
        <taxon>Methanosarcinales</taxon>
        <taxon>ANME-2 cluster</taxon>
        <taxon>Candidatus Methanoperedentaceae</taxon>
        <taxon>Candidatus Methanoperedens</taxon>
    </lineage>
</organism>
<dbReference type="AlphaFoldDB" id="A0A284VSP8"/>
<keyword evidence="3" id="KW-1185">Reference proteome</keyword>
<evidence type="ECO:0000313" key="3">
    <source>
        <dbReference type="Proteomes" id="UP000218615"/>
    </source>
</evidence>
<dbReference type="InterPro" id="IPR002818">
    <property type="entry name" value="DJ-1/PfpI"/>
</dbReference>
<gene>
    <name evidence="2" type="ORF">MNV_610006</name>
</gene>
<protein>
    <recommendedName>
        <fullName evidence="1">DJ-1/PfpI domain-containing protein</fullName>
    </recommendedName>
</protein>
<reference evidence="3" key="1">
    <citation type="submission" date="2017-06" db="EMBL/GenBank/DDBJ databases">
        <authorList>
            <person name="Cremers G."/>
        </authorList>
    </citation>
    <scope>NUCLEOTIDE SEQUENCE [LARGE SCALE GENOMIC DNA]</scope>
</reference>
<evidence type="ECO:0000313" key="2">
    <source>
        <dbReference type="EMBL" id="SNQ62213.1"/>
    </source>
</evidence>
<evidence type="ECO:0000259" key="1">
    <source>
        <dbReference type="Pfam" id="PF01965"/>
    </source>
</evidence>
<dbReference type="SUPFAM" id="SSF52317">
    <property type="entry name" value="Class I glutamine amidotransferase-like"/>
    <property type="match status" value="1"/>
</dbReference>
<dbReference type="STRING" id="1392998.ANME2D_02925"/>
<dbReference type="Proteomes" id="UP000218615">
    <property type="component" value="Unassembled WGS sequence"/>
</dbReference>
<proteinExistence type="predicted"/>
<name>A0A284VSP8_9EURY</name>
<feature type="domain" description="DJ-1/PfpI" evidence="1">
    <location>
        <begin position="1"/>
        <end position="70"/>
    </location>
</feature>
<dbReference type="EMBL" id="FZMP01000209">
    <property type="protein sequence ID" value="SNQ62213.1"/>
    <property type="molecule type" value="Genomic_DNA"/>
</dbReference>
<accession>A0A284VSP8</accession>
<dbReference type="Pfam" id="PF01965">
    <property type="entry name" value="DJ-1_PfpI"/>
    <property type="match status" value="1"/>
</dbReference>
<dbReference type="Gene3D" id="3.40.50.880">
    <property type="match status" value="1"/>
</dbReference>
<dbReference type="InterPro" id="IPR029062">
    <property type="entry name" value="Class_I_gatase-like"/>
</dbReference>